<dbReference type="GO" id="GO:0000150">
    <property type="term" value="F:DNA strand exchange activity"/>
    <property type="evidence" value="ECO:0007669"/>
    <property type="project" value="InterPro"/>
</dbReference>
<accession>A0A227KNU5</accession>
<keyword evidence="2" id="KW-0229">DNA integration</keyword>
<keyword evidence="3" id="KW-0238">DNA-binding</keyword>
<dbReference type="Proteomes" id="UP000214610">
    <property type="component" value="Unassembled WGS sequence"/>
</dbReference>
<feature type="domain" description="Resolvase/invertase-type recombinase catalytic" evidence="7">
    <location>
        <begin position="2"/>
        <end position="137"/>
    </location>
</feature>
<dbReference type="InterPro" id="IPR036162">
    <property type="entry name" value="Resolvase-like_N_sf"/>
</dbReference>
<dbReference type="GO" id="GO:0003677">
    <property type="term" value="F:DNA binding"/>
    <property type="evidence" value="ECO:0007669"/>
    <property type="project" value="UniProtKB-KW"/>
</dbReference>
<reference evidence="9" key="1">
    <citation type="submission" date="2017-05" db="EMBL/GenBank/DDBJ databases">
        <title>Improved OligoMM genomes.</title>
        <authorList>
            <person name="Garzetti D."/>
        </authorList>
    </citation>
    <scope>NUCLEOTIDE SEQUENCE [LARGE SCALE GENOMIC DNA]</scope>
    <source>
        <strain evidence="9">YL45</strain>
    </source>
</reference>
<dbReference type="InterPro" id="IPR050639">
    <property type="entry name" value="SSR_resolvase"/>
</dbReference>
<feature type="active site" description="O-(5'-phospho-DNA)-serine intermediate" evidence="5 6">
    <location>
        <position position="10"/>
    </location>
</feature>
<evidence type="ECO:0000256" key="4">
    <source>
        <dbReference type="ARBA" id="ARBA00023172"/>
    </source>
</evidence>
<dbReference type="SUPFAM" id="SSF46689">
    <property type="entry name" value="Homeodomain-like"/>
    <property type="match status" value="1"/>
</dbReference>
<keyword evidence="4" id="KW-0233">DNA recombination</keyword>
<dbReference type="SUPFAM" id="SSF53041">
    <property type="entry name" value="Resolvase-like"/>
    <property type="match status" value="1"/>
</dbReference>
<dbReference type="PROSITE" id="PS00397">
    <property type="entry name" value="RECOMBINASES_1"/>
    <property type="match status" value="1"/>
</dbReference>
<sequence length="192" mass="21425">MANLGYIRVSSVDQNTARQLDGIALDQTFIDKASGKNTDRPQLHCLLEKVSAGDVVYVHSMDRLARNLQDLLTLVETFNKRGVTVKFKKESIEFSPDKEKNPISVLLLHLLGAVAQFERSLILERQKEGIAKAKERGAFKGRKPIDSEILKSAKVLVENGLPMGKVAKQLGVAQSTLYKYAKKKPSGYEWKI</sequence>
<dbReference type="SMART" id="SM00857">
    <property type="entry name" value="Resolvase"/>
    <property type="match status" value="1"/>
</dbReference>
<evidence type="ECO:0000313" key="9">
    <source>
        <dbReference type="Proteomes" id="UP000214610"/>
    </source>
</evidence>
<dbReference type="PANTHER" id="PTHR30461">
    <property type="entry name" value="DNA-INVERTASE FROM LAMBDOID PROPHAGE"/>
    <property type="match status" value="1"/>
</dbReference>
<dbReference type="AlphaFoldDB" id="A0A227KNU5"/>
<comment type="caution">
    <text evidence="8">The sequence shown here is derived from an EMBL/GenBank/DDBJ whole genome shotgun (WGS) entry which is preliminary data.</text>
</comment>
<dbReference type="GO" id="GO:0015074">
    <property type="term" value="P:DNA integration"/>
    <property type="evidence" value="ECO:0007669"/>
    <property type="project" value="UniProtKB-KW"/>
</dbReference>
<dbReference type="InterPro" id="IPR009057">
    <property type="entry name" value="Homeodomain-like_sf"/>
</dbReference>
<dbReference type="GeneID" id="78361668"/>
<evidence type="ECO:0000313" key="8">
    <source>
        <dbReference type="EMBL" id="OXE49769.1"/>
    </source>
</evidence>
<dbReference type="Pfam" id="PF02796">
    <property type="entry name" value="HTH_7"/>
    <property type="match status" value="1"/>
</dbReference>
<dbReference type="Pfam" id="PF00239">
    <property type="entry name" value="Resolvase"/>
    <property type="match status" value="1"/>
</dbReference>
<protein>
    <recommendedName>
        <fullName evidence="7">Resolvase/invertase-type recombinase catalytic domain-containing protein</fullName>
    </recommendedName>
</protein>
<proteinExistence type="inferred from homology"/>
<dbReference type="PROSITE" id="PS51736">
    <property type="entry name" value="RECOMBINASES_3"/>
    <property type="match status" value="1"/>
</dbReference>
<name>A0A227KNU5_9BURK</name>
<evidence type="ECO:0000256" key="6">
    <source>
        <dbReference type="PROSITE-ProRule" id="PRU10137"/>
    </source>
</evidence>
<evidence type="ECO:0000256" key="2">
    <source>
        <dbReference type="ARBA" id="ARBA00022908"/>
    </source>
</evidence>
<dbReference type="CDD" id="cd03768">
    <property type="entry name" value="SR_ResInv"/>
    <property type="match status" value="1"/>
</dbReference>
<dbReference type="EMBL" id="NHMP01000003">
    <property type="protein sequence ID" value="OXE49769.1"/>
    <property type="molecule type" value="Genomic_DNA"/>
</dbReference>
<evidence type="ECO:0000256" key="3">
    <source>
        <dbReference type="ARBA" id="ARBA00023125"/>
    </source>
</evidence>
<dbReference type="InterPro" id="IPR006120">
    <property type="entry name" value="Resolvase_HTH_dom"/>
</dbReference>
<dbReference type="RefSeq" id="WP_066593276.1">
    <property type="nucleotide sequence ID" value="NZ_CAJTBZ010000004.1"/>
</dbReference>
<gene>
    <name evidence="8" type="ORF">ADH67_06480</name>
</gene>
<evidence type="ECO:0000259" key="7">
    <source>
        <dbReference type="PROSITE" id="PS51736"/>
    </source>
</evidence>
<comment type="similarity">
    <text evidence="1">Belongs to the site-specific recombinase resolvase family.</text>
</comment>
<dbReference type="InterPro" id="IPR006119">
    <property type="entry name" value="Resolv_N"/>
</dbReference>
<dbReference type="InterPro" id="IPR006118">
    <property type="entry name" value="Recombinase_CS"/>
</dbReference>
<organism evidence="8 9">
    <name type="scientific">Turicimonas muris</name>
    <dbReference type="NCBI Taxonomy" id="1796652"/>
    <lineage>
        <taxon>Bacteria</taxon>
        <taxon>Pseudomonadati</taxon>
        <taxon>Pseudomonadota</taxon>
        <taxon>Betaproteobacteria</taxon>
        <taxon>Burkholderiales</taxon>
        <taxon>Sutterellaceae</taxon>
        <taxon>Turicimonas</taxon>
    </lineage>
</organism>
<dbReference type="Gene3D" id="1.10.10.60">
    <property type="entry name" value="Homeodomain-like"/>
    <property type="match status" value="1"/>
</dbReference>
<evidence type="ECO:0000256" key="5">
    <source>
        <dbReference type="PIRSR" id="PIRSR606118-50"/>
    </source>
</evidence>
<evidence type="ECO:0000256" key="1">
    <source>
        <dbReference type="ARBA" id="ARBA00009913"/>
    </source>
</evidence>
<dbReference type="Gene3D" id="3.40.50.1390">
    <property type="entry name" value="Resolvase, N-terminal catalytic domain"/>
    <property type="match status" value="1"/>
</dbReference>
<dbReference type="PANTHER" id="PTHR30461:SF26">
    <property type="entry name" value="RESOLVASE HOMOLOG YNEB"/>
    <property type="match status" value="1"/>
</dbReference>
<keyword evidence="9" id="KW-1185">Reference proteome</keyword>